<dbReference type="EMBL" id="CP034951">
    <property type="protein sequence ID" value="QAA81660.1"/>
    <property type="molecule type" value="Genomic_DNA"/>
</dbReference>
<organism evidence="2 3">
    <name type="scientific">Aequorivita ciconiae</name>
    <dbReference type="NCBI Taxonomy" id="2494375"/>
    <lineage>
        <taxon>Bacteria</taxon>
        <taxon>Pseudomonadati</taxon>
        <taxon>Bacteroidota</taxon>
        <taxon>Flavobacteriia</taxon>
        <taxon>Flavobacteriales</taxon>
        <taxon>Flavobacteriaceae</taxon>
        <taxon>Aequorivita</taxon>
    </lineage>
</organism>
<feature type="signal peptide" evidence="1">
    <location>
        <begin position="1"/>
        <end position="23"/>
    </location>
</feature>
<dbReference type="InterPro" id="IPR013783">
    <property type="entry name" value="Ig-like_fold"/>
</dbReference>
<dbReference type="Gene3D" id="2.60.40.10">
    <property type="entry name" value="Immunoglobulins"/>
    <property type="match status" value="1"/>
</dbReference>
<evidence type="ECO:0000256" key="1">
    <source>
        <dbReference type="SAM" id="SignalP"/>
    </source>
</evidence>
<dbReference type="InterPro" id="IPR026341">
    <property type="entry name" value="T9SS_type_B"/>
</dbReference>
<evidence type="ECO:0000313" key="2">
    <source>
        <dbReference type="EMBL" id="QAA81660.1"/>
    </source>
</evidence>
<keyword evidence="3" id="KW-1185">Reference proteome</keyword>
<sequence length="2576" mass="277383">MTNFCPKKYLGFLVLLLSFPLYSQVSGCPNVDAGEDVEVTCSDPCTTLTAEYLHTGETTSYEVSAIPFAPPFPFTGGTGSTSIAVDDEWSQRIDLGFEFCFFGEPYERAIISSNGALSFSIVGEVPNGRYTPGTSAGYPLNGPVPGNNGTYTGISSDSRSVLGIFGVLQDTRPGAGYSFPGWSINYELVGSYPCRMLVFNIYKLGQFQCNMGVGEQTYQMILYETTNVIEVYVKDRTPCNSWQNGNGVIGIQNADATVGYTPPGRNTGSWSAHDEAWRFTPNGDPNVEIKWYANGIQVGSGTTLDVCVTETTTFTAQAEYTNCSGVMITDEDTVTVFLDSDLEVDLGDDVETCSEDDIVLFADTGGETGLAYEWFLDGVVIPGATGDTYTVTAPNSGEYSVTVSSPLCDVTDSVIILFNPQPEIASPAEDLGICDDGSSSGLFDLTQNDAVVLGTQDPNFVITYHHTQPDAENDASPIIPANAYPIVGNSEIIWVRIENANGTCYAIDSFEISLVTAFATPPPSPYRLCDEGSDGEETLDLQALFSAAILDGQSLADVALTFHDNPGDADNGTNALPNPYVVTTSPMIIYARVENRLDTDCYAVVDFEIIIDPQPFIASPPEDLGICDDGSSTGLFDLTENDAVVLGGQDPNFVITYHHSQQDANNDVNPIIPANAYPIVGSIETIWVRVENDNGTCYVIDSFEISLVTALATAPPSPYYICDQDNNGEEPINLQAIFSSAILNGQNPNLLNLTYHDNPGDADTGNNPLPQPYIVTSTPITLYARVENRINPDCYAVTDFEIIMEFPPNANPNPAPLIVCDTDNDGYAPFNLHDADDDITMGDATLVVTYHPTELDAQNNLNELIDPYINDDPFVDVVFARIEGLSGCNAIIRLYLYVRNSPTLTVPTPLRLCDDDTDGLQIFDLTVKEPEMLGGMDPAQYDLYYYETEADAVAAGDLALTAPDFSGAIGTPAAYQNTVPFHQTVYVLAVGNALNTSPHNGGEGCYDIVPLELFVDPLPVPIQPLPYELCDDLASGSDSDQISTFDLTTRNREITGGDLSLSVTWFETYADEAMDNPIPNPRAYQNREIPPAPLNPMTIVARVTNNFGCSATITLTLVVNPLPVPAVPTPLEVCDGDNNGFAEFDLTEKDIEITNGEQDVTIRYYTTRALAEIGSLLDQIFSPYTNDNPFFDTVWARVERTTTGCYAVVPLQLIVNPVPGAPAPGFGNLFACDAEDGSGAEFDLTENTEFVYGDQSPDFLISFYTSLDDAMVPTNAIGSPTAYTSTGQTIWVRLEDNGTGCFRISSFELVVSGLPALLPPADMELCDDLASGSDTDGVSVFNLNSNNSTITGGNLSLTVRYYETVADQQNDIPVPNPTTYSNPVDANGDGITPHTLQVSVFNTDGCASKTTLTLVVLPVPRAITPTPLVVCDDDNDGFAEFDLTLKDDEIANAEPGLAIQYYTTRILAELGDPLTQITGPYTNDTPFFDTVWARVEKTATGCHVIRELELWVSPVPDAPTEGFGDLLACDLDGGTSAEFDLTDNAPFIYGTQSPDFILTYHTALDDALVPTNAITDPTSFTSSGQTIWVRLENDVTGCFRISSFGLVVGGFPAITPPADMVLCDDLESGSDTDGISIFDLTANNNTITGGNAALTVRYYESIADQQNDNPIADPSAYANPVDGAGQGISPYTLQVTVSSAAGCSATTTLTLVVLPVPRAGEPDPLVKCDDDNDGFARFDLALRDAQISNGNPAVVVTYHETLLDAQNGTLPLASPFQNIVAFSQTIYARATFALAPNTSGCYSIVPLELIVSPSPVVPVDLPDLVACDPDGDGTAVFDLTVQEDLIYGGQDRTVLRLTYHTTQGGADTGDDPIVNPGAYTNTSNPQEIYVRLAYTEGDLCFATGHFALVVSDGIPINEPGPLEICDDLGEPNDMRAVFDLTVKNAEITGGAPGLGVGYFLTEADALANVDRIDPDHAFENTENPQRVYVRVEDGNSGCVSYTHLLLRVLPNPQPATPEPLVLCDENIVVGPGPDDGVELFDLTLRAAAILHGETWELGYFESYGDAVGGDPATAVPDPTSYANTSSPQTIYVRATNAATGCFEIVELELIVYPLPDASAPVSNYMQCLSGTDLALFDLTTKIDEILGPGQSQLDFEVTFYLDPVFAETGTNRILNPGQHWNRDLMGNTENPQTIYTGIRDRVTGCYIGGLQHFELIVQEGAEATEPAEPFAICDNLPPSDGFAEFDLEDFSIQKVVDLRNGILGGQDPLVYSLAYYETLEEAEAGTDPIVFPFVNTINPQVVYARVTNEENLYEPQCHAIVEVILKVHELPLIVLEEQYTLCVDANGNPIGPALVIDTGLDPELYSFEWMLDGVLLPGEDGPSTVAVVDGTYTVIVTALATGCDASASTEVVLSSPPFTYGASVTTLPFADSHSIEVWATGLGIYEYQLDDGPFQDGTIFENVAAGPHTITIRDKNGCGLVTITIGVLDYMPYFTPNGDGYHDTWNIIGMAQADPSAKIYIFDRYGKLLKQVSPLGPGWDGTYNGNPLPSSDYWFRVEYVLDGTPYQFKGHFALKR</sequence>
<dbReference type="NCBIfam" id="TIGR04131">
    <property type="entry name" value="Bac_Flav_CTERM"/>
    <property type="match status" value="1"/>
</dbReference>
<reference evidence="2 3" key="1">
    <citation type="submission" date="2019-01" db="EMBL/GenBank/DDBJ databases">
        <title>Complete genome sequencing of Aequorivita sp. H23M31.</title>
        <authorList>
            <person name="Bae J.-W."/>
        </authorList>
    </citation>
    <scope>NUCLEOTIDE SEQUENCE [LARGE SCALE GENOMIC DNA]</scope>
    <source>
        <strain evidence="2 3">H23M31</strain>
    </source>
</reference>
<feature type="chain" id="PRO_5019019784" evidence="1">
    <location>
        <begin position="24"/>
        <end position="2576"/>
    </location>
</feature>
<accession>A0A410G319</accession>
<gene>
    <name evidence="2" type="ORF">EI546_07940</name>
</gene>
<dbReference type="Proteomes" id="UP000285517">
    <property type="component" value="Chromosome"/>
</dbReference>
<dbReference type="Pfam" id="PF13585">
    <property type="entry name" value="CHU_C"/>
    <property type="match status" value="1"/>
</dbReference>
<proteinExistence type="predicted"/>
<dbReference type="OrthoDB" id="9765926at2"/>
<dbReference type="KEGG" id="aev:EI546_07940"/>
<protein>
    <submittedName>
        <fullName evidence="2">T9SS type B sorting domain-containing protein</fullName>
    </submittedName>
</protein>
<keyword evidence="1" id="KW-0732">Signal</keyword>
<name>A0A410G319_9FLAO</name>
<evidence type="ECO:0000313" key="3">
    <source>
        <dbReference type="Proteomes" id="UP000285517"/>
    </source>
</evidence>